<proteinExistence type="predicted"/>
<dbReference type="SUPFAM" id="SSF52540">
    <property type="entry name" value="P-loop containing nucleoside triphosphate hydrolases"/>
    <property type="match status" value="2"/>
</dbReference>
<evidence type="ECO:0000259" key="3">
    <source>
        <dbReference type="PROSITE" id="PS50893"/>
    </source>
</evidence>
<dbReference type="Pfam" id="PF00005">
    <property type="entry name" value="ABC_tran"/>
    <property type="match status" value="2"/>
</dbReference>
<evidence type="ECO:0000256" key="2">
    <source>
        <dbReference type="ARBA" id="ARBA00022840"/>
    </source>
</evidence>
<dbReference type="GO" id="GO:0005524">
    <property type="term" value="F:ATP binding"/>
    <property type="evidence" value="ECO:0007669"/>
    <property type="project" value="UniProtKB-KW"/>
</dbReference>
<dbReference type="STRING" id="1839936.SBU_000941"/>
<dbReference type="PANTHER" id="PTHR42764:SF2">
    <property type="entry name" value="ABC TRANSPORTER, ATP-BINDING PROTEIN"/>
    <property type="match status" value="1"/>
</dbReference>
<dbReference type="NCBIfam" id="TIGR03269">
    <property type="entry name" value="met_CoM_red_A2"/>
    <property type="match status" value="1"/>
</dbReference>
<name>A0A1F2P537_9EURY</name>
<dbReference type="InterPro" id="IPR003439">
    <property type="entry name" value="ABC_transporter-like_ATP-bd"/>
</dbReference>
<dbReference type="AlphaFoldDB" id="A0A1F2P537"/>
<dbReference type="Proteomes" id="UP000185779">
    <property type="component" value="Unassembled WGS sequence"/>
</dbReference>
<evidence type="ECO:0000313" key="5">
    <source>
        <dbReference type="Proteomes" id="UP000185779"/>
    </source>
</evidence>
<feature type="domain" description="ABC transporter" evidence="3">
    <location>
        <begin position="25"/>
        <end position="301"/>
    </location>
</feature>
<evidence type="ECO:0000256" key="1">
    <source>
        <dbReference type="ARBA" id="ARBA00022741"/>
    </source>
</evidence>
<dbReference type="PROSITE" id="PS50893">
    <property type="entry name" value="ABC_TRANSPORTER_2"/>
    <property type="match status" value="2"/>
</dbReference>
<sequence length="559" mass="62915">MCIDWMVTLKLKTRCRAMAEKEDFLIVDDIGIVFKDVPVLENISFTVKEGEGFGILGKSGCGKTVLMNIIRGIPEYEPTHGTITYRVAACQNPDCRWVEPPSKVGEKCARCGSEMKLEEVDYWKTLKAESFDERRIAQNIYDRISLMIQRTFALFGESPVIQNIQEALRDAGIPKHEWMRRAMELLRRVHLTHRATHIARDISGGEKQRCVFAMCLAKQPMLFLADEPSGTLDPITAQAVHDCINQERARGLTFLVTSHWPDAVVETTDRAILLENGRMTKIGPSPEVRDAFMEGFEMPPIERRKLDKPIIKMINMRKYFYTFDRGLIKAVDDVTLEIYEGEIFGLVGVSGSGKTTAFKAIAGLIEPSRGVLQVRIGDEWVDMTALGPEGKGKATPYINILHQVYTVYPNLNVYDNMASALTIELPADIVAMKVYDCLKAVGFTEEEIDRILYMYPDALSEGERHRLAFARVLMTDPKIVLLDEPTGTADPLTRLEMVKSIKKARDTLGQTYIVVSHDIDFIEMVCDRAALMRVGKLVEVGDPTEVVKIMKEVETPLGV</sequence>
<dbReference type="InterPro" id="IPR003593">
    <property type="entry name" value="AAA+_ATPase"/>
</dbReference>
<dbReference type="GO" id="GO:0019700">
    <property type="term" value="P:organic phosphonate catabolic process"/>
    <property type="evidence" value="ECO:0007669"/>
    <property type="project" value="TreeGrafter"/>
</dbReference>
<dbReference type="PATRIC" id="fig|1839936.3.peg.948"/>
<accession>A0A1F2P537</accession>
<dbReference type="GO" id="GO:0016887">
    <property type="term" value="F:ATP hydrolysis activity"/>
    <property type="evidence" value="ECO:0007669"/>
    <property type="project" value="InterPro"/>
</dbReference>
<keyword evidence="5" id="KW-1185">Reference proteome</keyword>
<gene>
    <name evidence="4" type="ORF">SBU_000941</name>
</gene>
<dbReference type="InterPro" id="IPR017669">
    <property type="entry name" value="Me_Coenz_M_Rdtase_A2"/>
</dbReference>
<dbReference type="Gene3D" id="3.40.50.300">
    <property type="entry name" value="P-loop containing nucleotide triphosphate hydrolases"/>
    <property type="match status" value="2"/>
</dbReference>
<evidence type="ECO:0000313" key="4">
    <source>
        <dbReference type="EMBL" id="OFV66399.1"/>
    </source>
</evidence>
<organism evidence="4 5">
    <name type="scientific">Candidatus Syntropharchaeum butanivorans</name>
    <dbReference type="NCBI Taxonomy" id="1839936"/>
    <lineage>
        <taxon>Archaea</taxon>
        <taxon>Methanobacteriati</taxon>
        <taxon>Methanobacteriota</taxon>
        <taxon>Stenosarchaea group</taxon>
        <taxon>Methanomicrobia</taxon>
        <taxon>Methanosarcinales</taxon>
        <taxon>ANME-2 cluster</taxon>
        <taxon>Candidatus Syntropharchaeum</taxon>
    </lineage>
</organism>
<dbReference type="SMART" id="SM00382">
    <property type="entry name" value="AAA"/>
    <property type="match status" value="2"/>
</dbReference>
<dbReference type="EMBL" id="LYOR01000003">
    <property type="protein sequence ID" value="OFV66399.1"/>
    <property type="molecule type" value="Genomic_DNA"/>
</dbReference>
<dbReference type="PANTHER" id="PTHR42764">
    <property type="entry name" value="PHOSPHONATES UTILIZATION ATP-BINDING PROTEIN PHNK-RELATED"/>
    <property type="match status" value="1"/>
</dbReference>
<keyword evidence="2 4" id="KW-0067">ATP-binding</keyword>
<comment type="caution">
    <text evidence="4">The sequence shown here is derived from an EMBL/GenBank/DDBJ whole genome shotgun (WGS) entry which is preliminary data.</text>
</comment>
<reference evidence="4" key="1">
    <citation type="submission" date="2016-05" db="EMBL/GenBank/DDBJ databases">
        <title>Microbial consortia oxidize butane by reversing methanogenesis.</title>
        <authorList>
            <person name="Laso-Perez R."/>
            <person name="Richter M."/>
            <person name="Wegener G."/>
            <person name="Musat F."/>
        </authorList>
    </citation>
    <scope>NUCLEOTIDE SEQUENCE [LARGE SCALE GENOMIC DNA]</scope>
    <source>
        <strain evidence="4">BOX1</strain>
    </source>
</reference>
<feature type="domain" description="ABC transporter" evidence="3">
    <location>
        <begin position="311"/>
        <end position="559"/>
    </location>
</feature>
<dbReference type="InterPro" id="IPR027417">
    <property type="entry name" value="P-loop_NTPase"/>
</dbReference>
<protein>
    <submittedName>
        <fullName evidence="4">ABC transporter, ATP-binding protein</fullName>
    </submittedName>
</protein>
<keyword evidence="1" id="KW-0547">Nucleotide-binding</keyword>